<dbReference type="AlphaFoldDB" id="A0A2W5DUI7"/>
<name>A0A2W5DUI7_9BURK</name>
<evidence type="ECO:0000256" key="3">
    <source>
        <dbReference type="ARBA" id="ARBA00022692"/>
    </source>
</evidence>
<feature type="transmembrane region" description="Helical" evidence="6">
    <location>
        <begin position="165"/>
        <end position="187"/>
    </location>
</feature>
<feature type="transmembrane region" description="Helical" evidence="6">
    <location>
        <begin position="122"/>
        <end position="144"/>
    </location>
</feature>
<dbReference type="PANTHER" id="PTHR30250:SF26">
    <property type="entry name" value="PSMA PROTEIN"/>
    <property type="match status" value="1"/>
</dbReference>
<evidence type="ECO:0000256" key="5">
    <source>
        <dbReference type="ARBA" id="ARBA00023136"/>
    </source>
</evidence>
<keyword evidence="3 6" id="KW-0812">Transmembrane</keyword>
<evidence type="ECO:0000313" key="8">
    <source>
        <dbReference type="Proteomes" id="UP000249633"/>
    </source>
</evidence>
<feature type="transmembrane region" description="Helical" evidence="6">
    <location>
        <begin position="238"/>
        <end position="259"/>
    </location>
</feature>
<protein>
    <recommendedName>
        <fullName evidence="9">Polysaccharide biosynthesis protein</fullName>
    </recommendedName>
</protein>
<dbReference type="PANTHER" id="PTHR30250">
    <property type="entry name" value="PST FAMILY PREDICTED COLANIC ACID TRANSPORTER"/>
    <property type="match status" value="1"/>
</dbReference>
<feature type="transmembrane region" description="Helical" evidence="6">
    <location>
        <begin position="334"/>
        <end position="356"/>
    </location>
</feature>
<keyword evidence="4 6" id="KW-1133">Transmembrane helix</keyword>
<accession>A0A2W5DUI7</accession>
<dbReference type="EMBL" id="QFOD01000004">
    <property type="protein sequence ID" value="PZP34338.1"/>
    <property type="molecule type" value="Genomic_DNA"/>
</dbReference>
<feature type="transmembrane region" description="Helical" evidence="6">
    <location>
        <begin position="400"/>
        <end position="420"/>
    </location>
</feature>
<comment type="subcellular location">
    <subcellularLocation>
        <location evidence="1">Cell membrane</location>
        <topology evidence="1">Multi-pass membrane protein</topology>
    </subcellularLocation>
</comment>
<comment type="caution">
    <text evidence="7">The sequence shown here is derived from an EMBL/GenBank/DDBJ whole genome shotgun (WGS) entry which is preliminary data.</text>
</comment>
<evidence type="ECO:0000313" key="7">
    <source>
        <dbReference type="EMBL" id="PZP34338.1"/>
    </source>
</evidence>
<organism evidence="7 8">
    <name type="scientific">Roseateles depolymerans</name>
    <dbReference type="NCBI Taxonomy" id="76731"/>
    <lineage>
        <taxon>Bacteria</taxon>
        <taxon>Pseudomonadati</taxon>
        <taxon>Pseudomonadota</taxon>
        <taxon>Betaproteobacteria</taxon>
        <taxon>Burkholderiales</taxon>
        <taxon>Sphaerotilaceae</taxon>
        <taxon>Roseateles</taxon>
    </lineage>
</organism>
<feature type="transmembrane region" description="Helical" evidence="6">
    <location>
        <begin position="12"/>
        <end position="35"/>
    </location>
</feature>
<feature type="transmembrane region" description="Helical" evidence="6">
    <location>
        <begin position="90"/>
        <end position="110"/>
    </location>
</feature>
<evidence type="ECO:0008006" key="9">
    <source>
        <dbReference type="Google" id="ProtNLM"/>
    </source>
</evidence>
<sequence>MSMRARVLRAVGAHSFGMALTIAIQLLSLPLFLSLWDARTYGIWLMLSAVPSYLAMSDVGMVTVAGNRMMMALGRGDACEANRVFQSAQVFMAGTCLVACLAVTLLVWWLPMPSGQVADGRAAVLMLSLAVLMALFGGLSEQVYRATSRSASAALAGNLCRLVEWLGSIGGLLLGGSFAAVALGALLGRAGGVLYTMHHCRSGSQGLCWGWRAADRDEIRAMVGPAFALMSFPVVNALSFQGVTLVVGATLGAATVAMFNAYRTLARTAVQASGVLSFSVWPEFSRLSGQGDQAGLRRLFLRTLALTTAVSLVISAALYLLAPALLRLWSHGRIAFDQAAMALMLIYAAIGGIWHAPRVLLQATNAHAGLAAWSLPVAVALVLLSFVLGRGWGVDGVSLAMLFTEALLAALAFVFARRLLARRVDLQEKPAS</sequence>
<reference evidence="7 8" key="1">
    <citation type="submission" date="2017-08" db="EMBL/GenBank/DDBJ databases">
        <title>Infants hospitalized years apart are colonized by the same room-sourced microbial strains.</title>
        <authorList>
            <person name="Brooks B."/>
            <person name="Olm M.R."/>
            <person name="Firek B.A."/>
            <person name="Baker R."/>
            <person name="Thomas B.C."/>
            <person name="Morowitz M.J."/>
            <person name="Banfield J.F."/>
        </authorList>
    </citation>
    <scope>NUCLEOTIDE SEQUENCE [LARGE SCALE GENOMIC DNA]</scope>
    <source>
        <strain evidence="7">S2_012_000_R2_81</strain>
    </source>
</reference>
<evidence type="ECO:0000256" key="1">
    <source>
        <dbReference type="ARBA" id="ARBA00004651"/>
    </source>
</evidence>
<keyword evidence="5 6" id="KW-0472">Membrane</keyword>
<feature type="transmembrane region" description="Helical" evidence="6">
    <location>
        <begin position="368"/>
        <end position="388"/>
    </location>
</feature>
<evidence type="ECO:0000256" key="6">
    <source>
        <dbReference type="SAM" id="Phobius"/>
    </source>
</evidence>
<feature type="transmembrane region" description="Helical" evidence="6">
    <location>
        <begin position="41"/>
        <end position="65"/>
    </location>
</feature>
<dbReference type="Proteomes" id="UP000249633">
    <property type="component" value="Unassembled WGS sequence"/>
</dbReference>
<dbReference type="InterPro" id="IPR050833">
    <property type="entry name" value="Poly_Biosynth_Transport"/>
</dbReference>
<feature type="transmembrane region" description="Helical" evidence="6">
    <location>
        <begin position="299"/>
        <end position="322"/>
    </location>
</feature>
<dbReference type="GO" id="GO:0005886">
    <property type="term" value="C:plasma membrane"/>
    <property type="evidence" value="ECO:0007669"/>
    <property type="project" value="UniProtKB-SubCell"/>
</dbReference>
<gene>
    <name evidence="7" type="ORF">DI603_05095</name>
</gene>
<evidence type="ECO:0000256" key="2">
    <source>
        <dbReference type="ARBA" id="ARBA00022475"/>
    </source>
</evidence>
<evidence type="ECO:0000256" key="4">
    <source>
        <dbReference type="ARBA" id="ARBA00022989"/>
    </source>
</evidence>
<proteinExistence type="predicted"/>
<keyword evidence="2" id="KW-1003">Cell membrane</keyword>